<evidence type="ECO:0000313" key="2">
    <source>
        <dbReference type="Proteomes" id="UP000179072"/>
    </source>
</evidence>
<comment type="caution">
    <text evidence="1">The sequence shown here is derived from an EMBL/GenBank/DDBJ whole genome shotgun (WGS) entry which is preliminary data.</text>
</comment>
<reference evidence="1 2" key="1">
    <citation type="journal article" date="2016" name="Nat. Commun.">
        <title>Thousands of microbial genomes shed light on interconnected biogeochemical processes in an aquifer system.</title>
        <authorList>
            <person name="Anantharaman K."/>
            <person name="Brown C.T."/>
            <person name="Hug L.A."/>
            <person name="Sharon I."/>
            <person name="Castelle C.J."/>
            <person name="Probst A.J."/>
            <person name="Thomas B.C."/>
            <person name="Singh A."/>
            <person name="Wilkins M.J."/>
            <person name="Karaoz U."/>
            <person name="Brodie E.L."/>
            <person name="Williams K.H."/>
            <person name="Hubbard S.S."/>
            <person name="Banfield J.F."/>
        </authorList>
    </citation>
    <scope>NUCLEOTIDE SEQUENCE [LARGE SCALE GENOMIC DNA]</scope>
</reference>
<name>A0A1F7IN12_9BACT</name>
<sequence>MVVDVASAEEALMVIEAVTDRCLKQPVVTVVKNARYPFNLQEENLFIVMTVLEQWEALIQDALTIEAQEGQILIMEVEAHLNLSIENSLRC</sequence>
<accession>A0A1F7IN12</accession>
<evidence type="ECO:0000313" key="1">
    <source>
        <dbReference type="EMBL" id="OGK44713.1"/>
    </source>
</evidence>
<dbReference type="Proteomes" id="UP000179072">
    <property type="component" value="Unassembled WGS sequence"/>
</dbReference>
<organism evidence="1 2">
    <name type="scientific">Candidatus Roizmanbacteria bacterium RIFCSPLOWO2_01_FULL_38_11</name>
    <dbReference type="NCBI Taxonomy" id="1802060"/>
    <lineage>
        <taxon>Bacteria</taxon>
        <taxon>Candidatus Roizmaniibacteriota</taxon>
    </lineage>
</organism>
<gene>
    <name evidence="1" type="ORF">A2957_00045</name>
</gene>
<dbReference type="EMBL" id="MGAK01000013">
    <property type="protein sequence ID" value="OGK44713.1"/>
    <property type="molecule type" value="Genomic_DNA"/>
</dbReference>
<protein>
    <submittedName>
        <fullName evidence="1">Uncharacterized protein</fullName>
    </submittedName>
</protein>
<proteinExistence type="predicted"/>
<dbReference type="AlphaFoldDB" id="A0A1F7IN12"/>